<keyword evidence="4 7" id="KW-0812">Transmembrane</keyword>
<dbReference type="SUPFAM" id="SSF161098">
    <property type="entry name" value="MetI-like"/>
    <property type="match status" value="1"/>
</dbReference>
<comment type="subcellular location">
    <subcellularLocation>
        <location evidence="1 7">Cell membrane</location>
        <topology evidence="1 7">Multi-pass membrane protein</topology>
    </subcellularLocation>
</comment>
<comment type="similarity">
    <text evidence="7">Belongs to the binding-protein-dependent transport system permease family.</text>
</comment>
<organism evidence="10 11">
    <name type="scientific">Georgenia deserti</name>
    <dbReference type="NCBI Taxonomy" id="2093781"/>
    <lineage>
        <taxon>Bacteria</taxon>
        <taxon>Bacillati</taxon>
        <taxon>Actinomycetota</taxon>
        <taxon>Actinomycetes</taxon>
        <taxon>Micrococcales</taxon>
        <taxon>Bogoriellaceae</taxon>
        <taxon>Georgenia</taxon>
    </lineage>
</organism>
<reference evidence="11" key="1">
    <citation type="journal article" date="2019" name="Int. J. Syst. Evol. Microbiol.">
        <title>The Global Catalogue of Microorganisms (GCM) 10K type strain sequencing project: providing services to taxonomists for standard genome sequencing and annotation.</title>
        <authorList>
            <consortium name="The Broad Institute Genomics Platform"/>
            <consortium name="The Broad Institute Genome Sequencing Center for Infectious Disease"/>
            <person name="Wu L."/>
            <person name="Ma J."/>
        </authorList>
    </citation>
    <scope>NUCLEOTIDE SEQUENCE [LARGE SCALE GENOMIC DNA]</scope>
    <source>
        <strain evidence="11">JCM 17130</strain>
    </source>
</reference>
<feature type="region of interest" description="Disordered" evidence="8">
    <location>
        <begin position="1"/>
        <end position="30"/>
    </location>
</feature>
<evidence type="ECO:0000256" key="1">
    <source>
        <dbReference type="ARBA" id="ARBA00004651"/>
    </source>
</evidence>
<feature type="transmembrane region" description="Helical" evidence="7">
    <location>
        <begin position="215"/>
        <end position="236"/>
    </location>
</feature>
<dbReference type="PANTHER" id="PTHR43744">
    <property type="entry name" value="ABC TRANSPORTER PERMEASE PROTEIN MG189-RELATED-RELATED"/>
    <property type="match status" value="1"/>
</dbReference>
<keyword evidence="11" id="KW-1185">Reference proteome</keyword>
<comment type="caution">
    <text evidence="10">The sequence shown here is derived from an EMBL/GenBank/DDBJ whole genome shotgun (WGS) entry which is preliminary data.</text>
</comment>
<keyword evidence="2 7" id="KW-0813">Transport</keyword>
<sequence length="308" mass="33629">MTAATLDRSASRTRPPTPVRRRRTGPVGGRPHWSSRAVVNVLVLLAVLYCLGPLLWLLMASTKNAEALFASNLFSTEGFALLGNIRQLVTEADGVYLRWYANSLLYAFVGAAVAALLSVAAGYVFDKLAFRGKRALFALVLVSVMVPPTVLALPMYLVASTLGVVDSIWAILIPVLFNPFGVYLARIFSQGYVPDAVVEAARVDGASHLRTFSSIGLRLMAPGYVTIFLFQLTAIWNNFMLPLVMLSDTDLYPLSLGLYTWNSQATITPLYYQLTIIGSLLALVPLVVAFLFLQRFWRSGLTAGSVKS</sequence>
<dbReference type="InterPro" id="IPR035906">
    <property type="entry name" value="MetI-like_sf"/>
</dbReference>
<keyword evidence="5 7" id="KW-1133">Transmembrane helix</keyword>
<evidence type="ECO:0000256" key="2">
    <source>
        <dbReference type="ARBA" id="ARBA00022448"/>
    </source>
</evidence>
<keyword evidence="6 7" id="KW-0472">Membrane</keyword>
<name>A0ABW4L2D3_9MICO</name>
<evidence type="ECO:0000313" key="10">
    <source>
        <dbReference type="EMBL" id="MFD1717334.1"/>
    </source>
</evidence>
<dbReference type="Pfam" id="PF00528">
    <property type="entry name" value="BPD_transp_1"/>
    <property type="match status" value="1"/>
</dbReference>
<proteinExistence type="inferred from homology"/>
<evidence type="ECO:0000256" key="4">
    <source>
        <dbReference type="ARBA" id="ARBA00022692"/>
    </source>
</evidence>
<dbReference type="PANTHER" id="PTHR43744:SF12">
    <property type="entry name" value="ABC TRANSPORTER PERMEASE PROTEIN MG189-RELATED"/>
    <property type="match status" value="1"/>
</dbReference>
<evidence type="ECO:0000256" key="7">
    <source>
        <dbReference type="RuleBase" id="RU363032"/>
    </source>
</evidence>
<dbReference type="Gene3D" id="1.10.3720.10">
    <property type="entry name" value="MetI-like"/>
    <property type="match status" value="1"/>
</dbReference>
<keyword evidence="3" id="KW-1003">Cell membrane</keyword>
<evidence type="ECO:0000256" key="8">
    <source>
        <dbReference type="SAM" id="MobiDB-lite"/>
    </source>
</evidence>
<dbReference type="PROSITE" id="PS50928">
    <property type="entry name" value="ABC_TM1"/>
    <property type="match status" value="1"/>
</dbReference>
<feature type="transmembrane region" description="Helical" evidence="7">
    <location>
        <begin position="37"/>
        <end position="59"/>
    </location>
</feature>
<dbReference type="EMBL" id="JBHUEE010000002">
    <property type="protein sequence ID" value="MFD1717334.1"/>
    <property type="molecule type" value="Genomic_DNA"/>
</dbReference>
<feature type="transmembrane region" description="Helical" evidence="7">
    <location>
        <begin position="136"/>
        <end position="156"/>
    </location>
</feature>
<evidence type="ECO:0000256" key="6">
    <source>
        <dbReference type="ARBA" id="ARBA00023136"/>
    </source>
</evidence>
<evidence type="ECO:0000256" key="3">
    <source>
        <dbReference type="ARBA" id="ARBA00022475"/>
    </source>
</evidence>
<dbReference type="CDD" id="cd06261">
    <property type="entry name" value="TM_PBP2"/>
    <property type="match status" value="1"/>
</dbReference>
<dbReference type="Proteomes" id="UP001597277">
    <property type="component" value="Unassembled WGS sequence"/>
</dbReference>
<evidence type="ECO:0000313" key="11">
    <source>
        <dbReference type="Proteomes" id="UP001597277"/>
    </source>
</evidence>
<evidence type="ECO:0000259" key="9">
    <source>
        <dbReference type="PROSITE" id="PS50928"/>
    </source>
</evidence>
<dbReference type="RefSeq" id="WP_388003361.1">
    <property type="nucleotide sequence ID" value="NZ_JBHUEE010000002.1"/>
</dbReference>
<protein>
    <submittedName>
        <fullName evidence="10">Carbohydrate ABC transporter permease</fullName>
    </submittedName>
</protein>
<gene>
    <name evidence="10" type="ORF">ACFSE6_05785</name>
</gene>
<feature type="transmembrane region" description="Helical" evidence="7">
    <location>
        <begin position="104"/>
        <end position="124"/>
    </location>
</feature>
<feature type="transmembrane region" description="Helical" evidence="7">
    <location>
        <begin position="270"/>
        <end position="293"/>
    </location>
</feature>
<accession>A0ABW4L2D3</accession>
<evidence type="ECO:0000256" key="5">
    <source>
        <dbReference type="ARBA" id="ARBA00022989"/>
    </source>
</evidence>
<dbReference type="InterPro" id="IPR000515">
    <property type="entry name" value="MetI-like"/>
</dbReference>
<feature type="transmembrane region" description="Helical" evidence="7">
    <location>
        <begin position="168"/>
        <end position="185"/>
    </location>
</feature>
<feature type="domain" description="ABC transmembrane type-1" evidence="9">
    <location>
        <begin position="100"/>
        <end position="292"/>
    </location>
</feature>